<dbReference type="KEGG" id="pfy:PFICI_04569"/>
<dbReference type="HOGENOM" id="CLU_956787_0_0_1"/>
<dbReference type="RefSeq" id="XP_007831341.1">
    <property type="nucleotide sequence ID" value="XM_007833150.1"/>
</dbReference>
<dbReference type="EMBL" id="KI912111">
    <property type="protein sequence ID" value="ETS82693.1"/>
    <property type="molecule type" value="Genomic_DNA"/>
</dbReference>
<evidence type="ECO:0000313" key="2">
    <source>
        <dbReference type="EMBL" id="ETS82693.1"/>
    </source>
</evidence>
<name>W3X997_PESFW</name>
<feature type="chain" id="PRO_5004834824" evidence="1">
    <location>
        <begin position="29"/>
        <end position="291"/>
    </location>
</feature>
<evidence type="ECO:0000313" key="3">
    <source>
        <dbReference type="Proteomes" id="UP000030651"/>
    </source>
</evidence>
<sequence length="291" mass="31714">MRAFGFFSYGFGLTLVNLLGYQISSAAADSTKIHTIETVDLYLAYLSDEELVSNGAADTYTIAPDCVGVAGRCSFKELMMYMAQGSATREWVSAPKDLTAAQVLSTSLDELSNDVGAGMLKFTKTYRGKTTTSIRTAFKMVDCGKVLPGSTKYNEVLEGLGKVVQKLNNFGVLTPSQQQVVDKFKSASNASWQLRIADNDSYRNKAMAEEWGLTEEQVSKEFTIDGLDGTYRKYDAEKAAAAATNEERTVTVTQAVQASDDWADTDLQASKHMGMIKSSSEMLSSVTCVLR</sequence>
<proteinExistence type="predicted"/>
<dbReference type="InParanoid" id="W3X997"/>
<gene>
    <name evidence="2" type="ORF">PFICI_04569</name>
</gene>
<accession>W3X997</accession>
<keyword evidence="3" id="KW-1185">Reference proteome</keyword>
<evidence type="ECO:0000256" key="1">
    <source>
        <dbReference type="SAM" id="SignalP"/>
    </source>
</evidence>
<organism evidence="2 3">
    <name type="scientific">Pestalotiopsis fici (strain W106-1 / CGMCC3.15140)</name>
    <dbReference type="NCBI Taxonomy" id="1229662"/>
    <lineage>
        <taxon>Eukaryota</taxon>
        <taxon>Fungi</taxon>
        <taxon>Dikarya</taxon>
        <taxon>Ascomycota</taxon>
        <taxon>Pezizomycotina</taxon>
        <taxon>Sordariomycetes</taxon>
        <taxon>Xylariomycetidae</taxon>
        <taxon>Amphisphaeriales</taxon>
        <taxon>Sporocadaceae</taxon>
        <taxon>Pestalotiopsis</taxon>
    </lineage>
</organism>
<dbReference type="AlphaFoldDB" id="W3X997"/>
<dbReference type="Proteomes" id="UP000030651">
    <property type="component" value="Unassembled WGS sequence"/>
</dbReference>
<protein>
    <submittedName>
        <fullName evidence="2">Uncharacterized protein</fullName>
    </submittedName>
</protein>
<feature type="signal peptide" evidence="1">
    <location>
        <begin position="1"/>
        <end position="28"/>
    </location>
</feature>
<dbReference type="GeneID" id="19269582"/>
<keyword evidence="1" id="KW-0732">Signal</keyword>
<reference evidence="3" key="1">
    <citation type="journal article" date="2015" name="BMC Genomics">
        <title>Genomic and transcriptomic analysis of the endophytic fungus Pestalotiopsis fici reveals its lifestyle and high potential for synthesis of natural products.</title>
        <authorList>
            <person name="Wang X."/>
            <person name="Zhang X."/>
            <person name="Liu L."/>
            <person name="Xiang M."/>
            <person name="Wang W."/>
            <person name="Sun X."/>
            <person name="Che Y."/>
            <person name="Guo L."/>
            <person name="Liu G."/>
            <person name="Guo L."/>
            <person name="Wang C."/>
            <person name="Yin W.B."/>
            <person name="Stadler M."/>
            <person name="Zhang X."/>
            <person name="Liu X."/>
        </authorList>
    </citation>
    <scope>NUCLEOTIDE SEQUENCE [LARGE SCALE GENOMIC DNA]</scope>
    <source>
        <strain evidence="3">W106-1 / CGMCC3.15140</strain>
    </source>
</reference>